<keyword evidence="7" id="KW-0574">Periplasm</keyword>
<name>A0ABQ5UHQ5_9HYPH</name>
<feature type="signal peptide" evidence="9">
    <location>
        <begin position="1"/>
        <end position="24"/>
    </location>
</feature>
<evidence type="ECO:0000256" key="5">
    <source>
        <dbReference type="ARBA" id="ARBA00022448"/>
    </source>
</evidence>
<evidence type="ECO:0000256" key="8">
    <source>
        <dbReference type="ARBA" id="ARBA00034473"/>
    </source>
</evidence>
<evidence type="ECO:0000313" key="10">
    <source>
        <dbReference type="EMBL" id="GLQ10121.1"/>
    </source>
</evidence>
<comment type="caution">
    <text evidence="10">The sequence shown here is derived from an EMBL/GenBank/DDBJ whole genome shotgun (WGS) entry which is preliminary data.</text>
</comment>
<evidence type="ECO:0000313" key="11">
    <source>
        <dbReference type="Proteomes" id="UP001161406"/>
    </source>
</evidence>
<comment type="function">
    <text evidence="8">Part of the ABC transporter complex UgpBAEC involved in sn-glycerol-3-phosphate (G3P) import. Binds G3P.</text>
</comment>
<protein>
    <recommendedName>
        <fullName evidence="4">sn-glycerol-3-phosphate-binding periplasmic protein UgpB</fullName>
    </recommendedName>
</protein>
<evidence type="ECO:0000256" key="9">
    <source>
        <dbReference type="SAM" id="SignalP"/>
    </source>
</evidence>
<dbReference type="InterPro" id="IPR006059">
    <property type="entry name" value="SBP"/>
</dbReference>
<dbReference type="InterPro" id="IPR050490">
    <property type="entry name" value="Bact_solute-bd_prot1"/>
</dbReference>
<dbReference type="EMBL" id="BSNG01000001">
    <property type="protein sequence ID" value="GLQ10121.1"/>
    <property type="molecule type" value="Genomic_DNA"/>
</dbReference>
<comment type="subunit">
    <text evidence="3">The complex is composed of two ATP-binding proteins (UgpC), two transmembrane proteins (UgpA and UgpE) and a solute-binding protein (UgpB).</text>
</comment>
<organism evidence="10 11">
    <name type="scientific">Devosia yakushimensis</name>
    <dbReference type="NCBI Taxonomy" id="470028"/>
    <lineage>
        <taxon>Bacteria</taxon>
        <taxon>Pseudomonadati</taxon>
        <taxon>Pseudomonadota</taxon>
        <taxon>Alphaproteobacteria</taxon>
        <taxon>Hyphomicrobiales</taxon>
        <taxon>Devosiaceae</taxon>
        <taxon>Devosia</taxon>
    </lineage>
</organism>
<sequence length="445" mass="48769">MTSKWLFGAALAASALTAAAPASAATKFEFWYGLSGDLGERVQDVCKAFNASQADYEIVCVSQENYENNLQNTIAAFRANKQPTITQISDGGVVDLMLSGAFLPVRELMEQNGYEIQWDNYFSGIASYFANSKGEMLAMPFNSSTAMIYYNTDALKAVGFEGLPTTWEQVEDVARKMKEAGYDCPVGMDPAGTWQWWEQFMVIHNQPVATLGNGYGGLNAEVTFNQGKFVDQLTFYKRMFDEGLFVNKSKATGQTANEAFTAGDCQVTSTSIADHGSFAKQAAEGVHWEVAMLPIWEGTERQNSVVGGAALWTLKGKSEEEYKGAAAFYNFIATPEQALWWSTNTGYIPVTNSGFDSMKSSGFYDAAPYKGRELAIESLTYTPPGENSRGIRLGNFGAVRLEVAKAMQSVIFDGVDPQTALDEAAARSNEILRKFEQTYKGQQLP</sequence>
<comment type="similarity">
    <text evidence="2">Belongs to the bacterial solute-binding protein 1 family.</text>
</comment>
<evidence type="ECO:0000256" key="4">
    <source>
        <dbReference type="ARBA" id="ARBA00017470"/>
    </source>
</evidence>
<comment type="subcellular location">
    <subcellularLocation>
        <location evidence="1">Periplasm</location>
    </subcellularLocation>
</comment>
<keyword evidence="11" id="KW-1185">Reference proteome</keyword>
<dbReference type="RefSeq" id="WP_284390473.1">
    <property type="nucleotide sequence ID" value="NZ_BSNG01000001.1"/>
</dbReference>
<proteinExistence type="inferred from homology"/>
<dbReference type="PANTHER" id="PTHR43649">
    <property type="entry name" value="ARABINOSE-BINDING PROTEIN-RELATED"/>
    <property type="match status" value="1"/>
</dbReference>
<dbReference type="Proteomes" id="UP001161406">
    <property type="component" value="Unassembled WGS sequence"/>
</dbReference>
<accession>A0ABQ5UHQ5</accession>
<evidence type="ECO:0000256" key="6">
    <source>
        <dbReference type="ARBA" id="ARBA00022729"/>
    </source>
</evidence>
<evidence type="ECO:0000256" key="1">
    <source>
        <dbReference type="ARBA" id="ARBA00004418"/>
    </source>
</evidence>
<evidence type="ECO:0000256" key="2">
    <source>
        <dbReference type="ARBA" id="ARBA00008520"/>
    </source>
</evidence>
<dbReference type="Gene3D" id="3.40.190.10">
    <property type="entry name" value="Periplasmic binding protein-like II"/>
    <property type="match status" value="2"/>
</dbReference>
<evidence type="ECO:0000256" key="3">
    <source>
        <dbReference type="ARBA" id="ARBA00011557"/>
    </source>
</evidence>
<dbReference type="SUPFAM" id="SSF53850">
    <property type="entry name" value="Periplasmic binding protein-like II"/>
    <property type="match status" value="1"/>
</dbReference>
<evidence type="ECO:0000256" key="7">
    <source>
        <dbReference type="ARBA" id="ARBA00022764"/>
    </source>
</evidence>
<keyword evidence="6 9" id="KW-0732">Signal</keyword>
<gene>
    <name evidence="10" type="primary">ugpB_2</name>
    <name evidence="10" type="ORF">GCM10007913_20530</name>
</gene>
<dbReference type="PANTHER" id="PTHR43649:SF31">
    <property type="entry name" value="SN-GLYCEROL-3-PHOSPHATE-BINDING PERIPLASMIC PROTEIN UGPB"/>
    <property type="match status" value="1"/>
</dbReference>
<keyword evidence="5" id="KW-0813">Transport</keyword>
<reference evidence="10" key="2">
    <citation type="submission" date="2023-01" db="EMBL/GenBank/DDBJ databases">
        <title>Draft genome sequence of Devosia yakushimensis strain NBRC 103855.</title>
        <authorList>
            <person name="Sun Q."/>
            <person name="Mori K."/>
        </authorList>
    </citation>
    <scope>NUCLEOTIDE SEQUENCE</scope>
    <source>
        <strain evidence="10">NBRC 103855</strain>
    </source>
</reference>
<feature type="chain" id="PRO_5045872066" description="sn-glycerol-3-phosphate-binding periplasmic protein UgpB" evidence="9">
    <location>
        <begin position="25"/>
        <end position="445"/>
    </location>
</feature>
<reference evidence="10" key="1">
    <citation type="journal article" date="2014" name="Int. J. Syst. Evol. Microbiol.">
        <title>Complete genome of a new Firmicutes species belonging to the dominant human colonic microbiota ('Ruminococcus bicirculans') reveals two chromosomes and a selective capacity to utilize plant glucans.</title>
        <authorList>
            <consortium name="NISC Comparative Sequencing Program"/>
            <person name="Wegmann U."/>
            <person name="Louis P."/>
            <person name="Goesmann A."/>
            <person name="Henrissat B."/>
            <person name="Duncan S.H."/>
            <person name="Flint H.J."/>
        </authorList>
    </citation>
    <scope>NUCLEOTIDE SEQUENCE</scope>
    <source>
        <strain evidence="10">NBRC 103855</strain>
    </source>
</reference>
<dbReference type="Pfam" id="PF13416">
    <property type="entry name" value="SBP_bac_8"/>
    <property type="match status" value="1"/>
</dbReference>